<dbReference type="InterPro" id="IPR036397">
    <property type="entry name" value="RNaseH_sf"/>
</dbReference>
<evidence type="ECO:0000313" key="3">
    <source>
        <dbReference type="Proteomes" id="UP000183567"/>
    </source>
</evidence>
<dbReference type="STRING" id="180088.A0A1J8QDM2"/>
<comment type="caution">
    <text evidence="2">The sequence shown here is derived from an EMBL/GenBank/DDBJ whole genome shotgun (WGS) entry which is preliminary data.</text>
</comment>
<gene>
    <name evidence="2" type="ORF">AZE42_13178</name>
</gene>
<dbReference type="AlphaFoldDB" id="A0A1J8QDM2"/>
<dbReference type="CDD" id="cd09276">
    <property type="entry name" value="Rnase_HI_RT_non_LTR"/>
    <property type="match status" value="1"/>
</dbReference>
<dbReference type="PROSITE" id="PS50879">
    <property type="entry name" value="RNASE_H_1"/>
    <property type="match status" value="1"/>
</dbReference>
<evidence type="ECO:0000259" key="1">
    <source>
        <dbReference type="PROSITE" id="PS50879"/>
    </source>
</evidence>
<dbReference type="InterPro" id="IPR002156">
    <property type="entry name" value="RNaseH_domain"/>
</dbReference>
<dbReference type="Proteomes" id="UP000183567">
    <property type="component" value="Unassembled WGS sequence"/>
</dbReference>
<name>A0A1J8QDM2_9AGAM</name>
<organism evidence="2 3">
    <name type="scientific">Rhizopogon vesiculosus</name>
    <dbReference type="NCBI Taxonomy" id="180088"/>
    <lineage>
        <taxon>Eukaryota</taxon>
        <taxon>Fungi</taxon>
        <taxon>Dikarya</taxon>
        <taxon>Basidiomycota</taxon>
        <taxon>Agaricomycotina</taxon>
        <taxon>Agaricomycetes</taxon>
        <taxon>Agaricomycetidae</taxon>
        <taxon>Boletales</taxon>
        <taxon>Suillineae</taxon>
        <taxon>Rhizopogonaceae</taxon>
        <taxon>Rhizopogon</taxon>
    </lineage>
</organism>
<feature type="domain" description="RNase H type-1" evidence="1">
    <location>
        <begin position="1"/>
        <end position="80"/>
    </location>
</feature>
<proteinExistence type="predicted"/>
<dbReference type="EMBL" id="LVVM01006637">
    <property type="protein sequence ID" value="OJA07514.1"/>
    <property type="molecule type" value="Genomic_DNA"/>
</dbReference>
<evidence type="ECO:0000313" key="2">
    <source>
        <dbReference type="EMBL" id="OJA07514.1"/>
    </source>
</evidence>
<keyword evidence="3" id="KW-1185">Reference proteome</keyword>
<dbReference type="GO" id="GO:0003676">
    <property type="term" value="F:nucleic acid binding"/>
    <property type="evidence" value="ECO:0007669"/>
    <property type="project" value="InterPro"/>
</dbReference>
<dbReference type="InterPro" id="IPR012337">
    <property type="entry name" value="RNaseH-like_sf"/>
</dbReference>
<accession>A0A1J8QDM2</accession>
<dbReference type="SUPFAM" id="SSF53098">
    <property type="entry name" value="Ribonuclease H-like"/>
    <property type="match status" value="1"/>
</dbReference>
<dbReference type="OrthoDB" id="2671200at2759"/>
<sequence>MSENNLSFPLSISIDNQAAIQSGEGFYSRPGSYLADRFRRMMQKLARDHPDFDITIRWVPGHEGVHGNEEADKAAKLAATGKQHNSPKTRLPQYLRLESLPLSISALKQAHHKATHSRWTRMWSKSPRFTRIQQIDPNTINRSFLKLTATFPKRLTSMLMNLRSHHIPLNRHLHRIGKSDTPNCTHCPQSEETIHHFLFECRHFHRERHDLTNALGHKASSLSFLLTDINAIHYLVRFVNATKRFKTTLGEIKMPVPRTI</sequence>
<protein>
    <recommendedName>
        <fullName evidence="1">RNase H type-1 domain-containing protein</fullName>
    </recommendedName>
</protein>
<dbReference type="Gene3D" id="3.30.420.10">
    <property type="entry name" value="Ribonuclease H-like superfamily/Ribonuclease H"/>
    <property type="match status" value="1"/>
</dbReference>
<reference evidence="2 3" key="1">
    <citation type="submission" date="2016-03" db="EMBL/GenBank/DDBJ databases">
        <title>Comparative genomics of the ectomycorrhizal sister species Rhizopogon vinicolor and Rhizopogon vesiculosus (Basidiomycota: Boletales) reveals a divergence of the mating type B locus.</title>
        <authorList>
            <person name="Mujic A.B."/>
            <person name="Kuo A."/>
            <person name="Tritt A."/>
            <person name="Lipzen A."/>
            <person name="Chen C."/>
            <person name="Johnson J."/>
            <person name="Sharma A."/>
            <person name="Barry K."/>
            <person name="Grigoriev I.V."/>
            <person name="Spatafora J.W."/>
        </authorList>
    </citation>
    <scope>NUCLEOTIDE SEQUENCE [LARGE SCALE GENOMIC DNA]</scope>
    <source>
        <strain evidence="2 3">AM-OR11-056</strain>
    </source>
</reference>
<dbReference type="GO" id="GO:0004523">
    <property type="term" value="F:RNA-DNA hybrid ribonuclease activity"/>
    <property type="evidence" value="ECO:0007669"/>
    <property type="project" value="InterPro"/>
</dbReference>